<evidence type="ECO:0000313" key="2">
    <source>
        <dbReference type="Proteomes" id="UP000249417"/>
    </source>
</evidence>
<protein>
    <submittedName>
        <fullName evidence="1">Uncharacterized protein</fullName>
    </submittedName>
</protein>
<evidence type="ECO:0000313" key="1">
    <source>
        <dbReference type="EMBL" id="PZQ44618.1"/>
    </source>
</evidence>
<organism evidence="1 2">
    <name type="scientific">Micavibrio aeruginosavorus</name>
    <dbReference type="NCBI Taxonomy" id="349221"/>
    <lineage>
        <taxon>Bacteria</taxon>
        <taxon>Pseudomonadati</taxon>
        <taxon>Bdellovibrionota</taxon>
        <taxon>Bdellovibrionia</taxon>
        <taxon>Bdellovibrionales</taxon>
        <taxon>Pseudobdellovibrionaceae</taxon>
        <taxon>Micavibrio</taxon>
    </lineage>
</organism>
<dbReference type="Proteomes" id="UP000249417">
    <property type="component" value="Unassembled WGS sequence"/>
</dbReference>
<gene>
    <name evidence="1" type="ORF">DI551_09715</name>
</gene>
<proteinExistence type="predicted"/>
<feature type="non-terminal residue" evidence="1">
    <location>
        <position position="343"/>
    </location>
</feature>
<accession>A0A2W5MWA7</accession>
<comment type="caution">
    <text evidence="1">The sequence shown here is derived from an EMBL/GenBank/DDBJ whole genome shotgun (WGS) entry which is preliminary data.</text>
</comment>
<dbReference type="AlphaFoldDB" id="A0A2W5MWA7"/>
<sequence>MNVKTSMLILFVLLGVVLFVPGAKNNACAQAAASGAIAQQTCDTQVWQTMEARARLETEREIMQNQNLIFKADSILNYTCFDSFAAHASANIGVLFTHTTYFGGAEIIPWGEPWGVDFAMDNVVYKSMDPYLTGNFDRGQAATVGSYLGGRGQHLGLAAPEINPVGSRGRTYACNVMNEVWRAAKCMNFLHVQQFNLDGFFPFINLAPTEGGTAVAGYETHNDIRQFPTPCANSTPITGSTWLDMFRRSRNETAFGTGDPLYAYHVPLNVAFTQIREKLEPGACGPAILTGVQVIRGVGSTGDKYDDGVCTNPGCVFQKGGTCAAPAGGTVAGAAAAATATTL</sequence>
<name>A0A2W5MWA7_9BACT</name>
<dbReference type="EMBL" id="QFQB01000084">
    <property type="protein sequence ID" value="PZQ44618.1"/>
    <property type="molecule type" value="Genomic_DNA"/>
</dbReference>
<reference evidence="1 2" key="1">
    <citation type="submission" date="2017-08" db="EMBL/GenBank/DDBJ databases">
        <title>Infants hospitalized years apart are colonized by the same room-sourced microbial strains.</title>
        <authorList>
            <person name="Brooks B."/>
            <person name="Olm M.R."/>
            <person name="Firek B.A."/>
            <person name="Baker R."/>
            <person name="Thomas B.C."/>
            <person name="Morowitz M.J."/>
            <person name="Banfield J.F."/>
        </authorList>
    </citation>
    <scope>NUCLEOTIDE SEQUENCE [LARGE SCALE GENOMIC DNA]</scope>
    <source>
        <strain evidence="1">S2_005_002_R2_29</strain>
    </source>
</reference>